<organism evidence="8 9">
    <name type="scientific">Nesidiocoris tenuis</name>
    <dbReference type="NCBI Taxonomy" id="355587"/>
    <lineage>
        <taxon>Eukaryota</taxon>
        <taxon>Metazoa</taxon>
        <taxon>Ecdysozoa</taxon>
        <taxon>Arthropoda</taxon>
        <taxon>Hexapoda</taxon>
        <taxon>Insecta</taxon>
        <taxon>Pterygota</taxon>
        <taxon>Neoptera</taxon>
        <taxon>Paraneoptera</taxon>
        <taxon>Hemiptera</taxon>
        <taxon>Heteroptera</taxon>
        <taxon>Panheteroptera</taxon>
        <taxon>Cimicomorpha</taxon>
        <taxon>Miridae</taxon>
        <taxon>Dicyphina</taxon>
        <taxon>Nesidiocoris</taxon>
    </lineage>
</organism>
<evidence type="ECO:0000256" key="1">
    <source>
        <dbReference type="ARBA" id="ARBA00004138"/>
    </source>
</evidence>
<dbReference type="Pfam" id="PF24760">
    <property type="entry name" value="TPR_IF140_C"/>
    <property type="match status" value="1"/>
</dbReference>
<feature type="domain" description="IF140 C-terminal TPR" evidence="6">
    <location>
        <begin position="60"/>
        <end position="178"/>
    </location>
</feature>
<evidence type="ECO:0000256" key="4">
    <source>
        <dbReference type="ARBA" id="ARBA00023069"/>
    </source>
</evidence>
<evidence type="ECO:0000256" key="3">
    <source>
        <dbReference type="ARBA" id="ARBA00022737"/>
    </source>
</evidence>
<evidence type="ECO:0000313" key="8">
    <source>
        <dbReference type="EMBL" id="BES89283.1"/>
    </source>
</evidence>
<dbReference type="Proteomes" id="UP001307889">
    <property type="component" value="Chromosome 1"/>
</dbReference>
<comment type="subcellular location">
    <subcellularLocation>
        <location evidence="1">Cell projection</location>
        <location evidence="1">Cilium</location>
    </subcellularLocation>
</comment>
<gene>
    <name evidence="8" type="ORF">NTJ_02088</name>
</gene>
<reference evidence="8 9" key="1">
    <citation type="submission" date="2023-09" db="EMBL/GenBank/DDBJ databases">
        <title>Nesidiocoris tenuis whole genome shotgun sequence.</title>
        <authorList>
            <person name="Shibata T."/>
            <person name="Shimoda M."/>
            <person name="Kobayashi T."/>
            <person name="Uehara T."/>
        </authorList>
    </citation>
    <scope>NUCLEOTIDE SEQUENCE [LARGE SCALE GENOMIC DNA]</scope>
    <source>
        <strain evidence="8 9">Japan</strain>
    </source>
</reference>
<dbReference type="Pfam" id="PF24762">
    <property type="entry name" value="TPR_IF140-IFT172"/>
    <property type="match status" value="1"/>
</dbReference>
<evidence type="ECO:0000313" key="9">
    <source>
        <dbReference type="Proteomes" id="UP001307889"/>
    </source>
</evidence>
<keyword evidence="2" id="KW-0853">WD repeat</keyword>
<protein>
    <submittedName>
        <fullName evidence="8">Intraflagellar transport 140 homolog (Chlamydomonas)</fullName>
    </submittedName>
</protein>
<evidence type="ECO:0000256" key="2">
    <source>
        <dbReference type="ARBA" id="ARBA00022574"/>
    </source>
</evidence>
<evidence type="ECO:0000259" key="6">
    <source>
        <dbReference type="Pfam" id="PF24760"/>
    </source>
</evidence>
<accession>A0ABN7AB81</accession>
<keyword evidence="4" id="KW-0969">Cilium</keyword>
<dbReference type="EMBL" id="AP028909">
    <property type="protein sequence ID" value="BES89283.1"/>
    <property type="molecule type" value="Genomic_DNA"/>
</dbReference>
<dbReference type="InterPro" id="IPR056156">
    <property type="entry name" value="TPR_IF140_C"/>
</dbReference>
<sequence length="224" mass="25213">MKALLKSGDTEKIVFFANVTRQKEMYIMAANYLQSLDWRVKPELLKNIISFYSKGKAPHLLANFYIACAQVEVDDFRNYQKALGALSEASKTISGSQGEQYNQLKEAINRKTALVNKFLDASRHFERGENDGGMEICRMLLKSESDIIRKGDIYALMIENTVKRNDLTTAKTLLHELKMAQPSDNVEFYLTKDVLVKLGVETEASGDEQALSDAEDGNVIDETV</sequence>
<dbReference type="InterPro" id="IPR056168">
    <property type="entry name" value="TPR_IF140/IFT172/WDR19"/>
</dbReference>
<evidence type="ECO:0000256" key="5">
    <source>
        <dbReference type="ARBA" id="ARBA00023273"/>
    </source>
</evidence>
<dbReference type="PANTHER" id="PTHR15722">
    <property type="entry name" value="IFT140/172-RELATED"/>
    <property type="match status" value="1"/>
</dbReference>
<keyword evidence="5" id="KW-0966">Cell projection</keyword>
<keyword evidence="3" id="KW-0677">Repeat</keyword>
<keyword evidence="9" id="KW-1185">Reference proteome</keyword>
<feature type="domain" description="IF140/IFT172/WDR19 TPR" evidence="7">
    <location>
        <begin position="1"/>
        <end position="51"/>
    </location>
</feature>
<name>A0ABN7AB81_9HEMI</name>
<proteinExistence type="predicted"/>
<dbReference type="PANTHER" id="PTHR15722:SF7">
    <property type="entry name" value="INTRAFLAGELLAR TRANSPORT PROTEIN 140 HOMOLOG"/>
    <property type="match status" value="1"/>
</dbReference>
<evidence type="ECO:0000259" key="7">
    <source>
        <dbReference type="Pfam" id="PF24762"/>
    </source>
</evidence>